<evidence type="ECO:0000313" key="3">
    <source>
        <dbReference type="EMBL" id="AWN36142.1"/>
    </source>
</evidence>
<gene>
    <name evidence="3" type="ORF">DK427_10725</name>
</gene>
<feature type="signal peptide" evidence="2">
    <location>
        <begin position="1"/>
        <end position="24"/>
    </location>
</feature>
<dbReference type="EMBL" id="CP029551">
    <property type="protein sequence ID" value="AWN36142.1"/>
    <property type="molecule type" value="Genomic_DNA"/>
</dbReference>
<feature type="compositionally biased region" description="Low complexity" evidence="1">
    <location>
        <begin position="125"/>
        <end position="155"/>
    </location>
</feature>
<keyword evidence="4" id="KW-1185">Reference proteome</keyword>
<keyword evidence="2" id="KW-0732">Signal</keyword>
<evidence type="ECO:0000313" key="4">
    <source>
        <dbReference type="Proteomes" id="UP000246058"/>
    </source>
</evidence>
<accession>A0A2U8VS79</accession>
<proteinExistence type="predicted"/>
<name>A0A2U8VS79_9HYPH</name>
<organism evidence="3 4">
    <name type="scientific">Methylobacterium radiodurans</name>
    <dbReference type="NCBI Taxonomy" id="2202828"/>
    <lineage>
        <taxon>Bacteria</taxon>
        <taxon>Pseudomonadati</taxon>
        <taxon>Pseudomonadota</taxon>
        <taxon>Alphaproteobacteria</taxon>
        <taxon>Hyphomicrobiales</taxon>
        <taxon>Methylobacteriaceae</taxon>
        <taxon>Methylobacterium</taxon>
    </lineage>
</organism>
<protein>
    <submittedName>
        <fullName evidence="3">Uncharacterized protein</fullName>
    </submittedName>
</protein>
<feature type="chain" id="PRO_5015939085" evidence="2">
    <location>
        <begin position="25"/>
        <end position="155"/>
    </location>
</feature>
<reference evidence="3 4" key="1">
    <citation type="submission" date="2018-05" db="EMBL/GenBank/DDBJ databases">
        <title>Complete Genome Sequence of Methylobacterium sp. 17Sr1-43.</title>
        <authorList>
            <person name="Srinivasan S."/>
        </authorList>
    </citation>
    <scope>NUCLEOTIDE SEQUENCE [LARGE SCALE GENOMIC DNA]</scope>
    <source>
        <strain evidence="3 4">17Sr1-43</strain>
    </source>
</reference>
<dbReference type="Proteomes" id="UP000246058">
    <property type="component" value="Chromosome"/>
</dbReference>
<dbReference type="AlphaFoldDB" id="A0A2U8VS79"/>
<evidence type="ECO:0000256" key="1">
    <source>
        <dbReference type="SAM" id="MobiDB-lite"/>
    </source>
</evidence>
<feature type="region of interest" description="Disordered" evidence="1">
    <location>
        <begin position="124"/>
        <end position="155"/>
    </location>
</feature>
<dbReference type="KEGG" id="meti:DK427_10725"/>
<dbReference type="RefSeq" id="WP_109951249.1">
    <property type="nucleotide sequence ID" value="NZ_CP029551.1"/>
</dbReference>
<sequence length="155" mass="15823">MTRRVPLALLAGLALGLAATGASAASYEFVPAPQADLNRMYRVDKVTGEVTSCQYGLQESGGGIGLTVCFAAGEGAGAQTPSEYGLVATRHTREAGVFRVNYRTGEMSICFVLVKKEQVVCTQQANPPAEAAADAAPPAPGRSGAGATPPQGGRP</sequence>
<dbReference type="OrthoDB" id="8448638at2"/>
<evidence type="ECO:0000256" key="2">
    <source>
        <dbReference type="SAM" id="SignalP"/>
    </source>
</evidence>